<dbReference type="PRINTS" id="PR00038">
    <property type="entry name" value="HTHLUXR"/>
</dbReference>
<keyword evidence="2" id="KW-0805">Transcription regulation</keyword>
<evidence type="ECO:0000313" key="8">
    <source>
        <dbReference type="EMBL" id="SEB81999.1"/>
    </source>
</evidence>
<gene>
    <name evidence="8" type="ORF">SAMN05216178_2382</name>
</gene>
<evidence type="ECO:0000256" key="2">
    <source>
        <dbReference type="ARBA" id="ARBA00023015"/>
    </source>
</evidence>
<feature type="domain" description="HTH luxR-type" evidence="6">
    <location>
        <begin position="141"/>
        <end position="206"/>
    </location>
</feature>
<keyword evidence="1 5" id="KW-0597">Phosphoprotein</keyword>
<dbReference type="SUPFAM" id="SSF46894">
    <property type="entry name" value="C-terminal effector domain of the bipartite response regulators"/>
    <property type="match status" value="1"/>
</dbReference>
<dbReference type="SMART" id="SM00421">
    <property type="entry name" value="HTH_LUXR"/>
    <property type="match status" value="1"/>
</dbReference>
<dbReference type="PANTHER" id="PTHR43214">
    <property type="entry name" value="TWO-COMPONENT RESPONSE REGULATOR"/>
    <property type="match status" value="1"/>
</dbReference>
<dbReference type="CDD" id="cd17535">
    <property type="entry name" value="REC_NarL-like"/>
    <property type="match status" value="1"/>
</dbReference>
<evidence type="ECO:0000256" key="5">
    <source>
        <dbReference type="PROSITE-ProRule" id="PRU00169"/>
    </source>
</evidence>
<dbReference type="InterPro" id="IPR058245">
    <property type="entry name" value="NreC/VraR/RcsB-like_REC"/>
</dbReference>
<evidence type="ECO:0000256" key="4">
    <source>
        <dbReference type="ARBA" id="ARBA00023163"/>
    </source>
</evidence>
<dbReference type="GO" id="GO:0006355">
    <property type="term" value="P:regulation of DNA-templated transcription"/>
    <property type="evidence" value="ECO:0007669"/>
    <property type="project" value="InterPro"/>
</dbReference>
<sequence length="208" mass="22867">MKNKRVLIVDDHPIICAAVAELLEEHGYQPIGESSDGFDALEKIHKLRPDYMLLDISLDNLDGLSVLQRIAMDNLEVKTLVFTANRASTYGVRCLQAGAMGFISKSAGLQELVKGLNALADGYLYFPREVLEMYRGIGHAANDVLNNLTNKELVILQLLASGYSNLEIASKLNLSNKTISGHKINVLKKLGVRTTIELATIAKEMDLL</sequence>
<dbReference type="RefSeq" id="WP_092313625.1">
    <property type="nucleotide sequence ID" value="NZ_FNTJ01000001.1"/>
</dbReference>
<evidence type="ECO:0000256" key="1">
    <source>
        <dbReference type="ARBA" id="ARBA00022553"/>
    </source>
</evidence>
<dbReference type="AlphaFoldDB" id="A0A1H4MG48"/>
<feature type="domain" description="Response regulatory" evidence="7">
    <location>
        <begin position="5"/>
        <end position="120"/>
    </location>
</feature>
<keyword evidence="3" id="KW-0238">DNA-binding</keyword>
<accession>A0A1H4MG48</accession>
<dbReference type="GO" id="GO:0000160">
    <property type="term" value="P:phosphorelay signal transduction system"/>
    <property type="evidence" value="ECO:0007669"/>
    <property type="project" value="InterPro"/>
</dbReference>
<dbReference type="GO" id="GO:0003677">
    <property type="term" value="F:DNA binding"/>
    <property type="evidence" value="ECO:0007669"/>
    <property type="project" value="UniProtKB-KW"/>
</dbReference>
<dbReference type="SUPFAM" id="SSF52172">
    <property type="entry name" value="CheY-like"/>
    <property type="match status" value="1"/>
</dbReference>
<dbReference type="SMART" id="SM00448">
    <property type="entry name" value="REC"/>
    <property type="match status" value="1"/>
</dbReference>
<organism evidence="8 9">
    <name type="scientific">Pseudomonas saponiphila</name>
    <dbReference type="NCBI Taxonomy" id="556534"/>
    <lineage>
        <taxon>Bacteria</taxon>
        <taxon>Pseudomonadati</taxon>
        <taxon>Pseudomonadota</taxon>
        <taxon>Gammaproteobacteria</taxon>
        <taxon>Pseudomonadales</taxon>
        <taxon>Pseudomonadaceae</taxon>
        <taxon>Pseudomonas</taxon>
    </lineage>
</organism>
<keyword evidence="9" id="KW-1185">Reference proteome</keyword>
<evidence type="ECO:0000256" key="3">
    <source>
        <dbReference type="ARBA" id="ARBA00023125"/>
    </source>
</evidence>
<proteinExistence type="predicted"/>
<reference evidence="9" key="1">
    <citation type="submission" date="2016-10" db="EMBL/GenBank/DDBJ databases">
        <authorList>
            <person name="Varghese N."/>
            <person name="Submissions S."/>
        </authorList>
    </citation>
    <scope>NUCLEOTIDE SEQUENCE [LARGE SCALE GENOMIC DNA]</scope>
    <source>
        <strain evidence="9">DSM 9751</strain>
    </source>
</reference>
<dbReference type="EMBL" id="FNTJ01000001">
    <property type="protein sequence ID" value="SEB81999.1"/>
    <property type="molecule type" value="Genomic_DNA"/>
</dbReference>
<dbReference type="InterPro" id="IPR000792">
    <property type="entry name" value="Tscrpt_reg_LuxR_C"/>
</dbReference>
<dbReference type="CDD" id="cd06170">
    <property type="entry name" value="LuxR_C_like"/>
    <property type="match status" value="1"/>
</dbReference>
<evidence type="ECO:0000259" key="6">
    <source>
        <dbReference type="PROSITE" id="PS50043"/>
    </source>
</evidence>
<dbReference type="Gene3D" id="3.40.50.2300">
    <property type="match status" value="1"/>
</dbReference>
<dbReference type="Proteomes" id="UP000198982">
    <property type="component" value="Unassembled WGS sequence"/>
</dbReference>
<dbReference type="PANTHER" id="PTHR43214:SF41">
    <property type="entry name" value="NITRATE_NITRITE RESPONSE REGULATOR PROTEIN NARP"/>
    <property type="match status" value="1"/>
</dbReference>
<name>A0A1H4MG48_9PSED</name>
<dbReference type="Pfam" id="PF00072">
    <property type="entry name" value="Response_reg"/>
    <property type="match status" value="1"/>
</dbReference>
<dbReference type="InterPro" id="IPR011006">
    <property type="entry name" value="CheY-like_superfamily"/>
</dbReference>
<evidence type="ECO:0000313" key="9">
    <source>
        <dbReference type="Proteomes" id="UP000198982"/>
    </source>
</evidence>
<dbReference type="Pfam" id="PF00196">
    <property type="entry name" value="GerE"/>
    <property type="match status" value="1"/>
</dbReference>
<dbReference type="InterPro" id="IPR039420">
    <property type="entry name" value="WalR-like"/>
</dbReference>
<dbReference type="InterPro" id="IPR001789">
    <property type="entry name" value="Sig_transdc_resp-reg_receiver"/>
</dbReference>
<protein>
    <submittedName>
        <fullName evidence="8">Two component transcriptional regulator, LuxR family</fullName>
    </submittedName>
</protein>
<dbReference type="PROSITE" id="PS00622">
    <property type="entry name" value="HTH_LUXR_1"/>
    <property type="match status" value="1"/>
</dbReference>
<feature type="modified residue" description="4-aspartylphosphate" evidence="5">
    <location>
        <position position="55"/>
    </location>
</feature>
<evidence type="ECO:0000259" key="7">
    <source>
        <dbReference type="PROSITE" id="PS50110"/>
    </source>
</evidence>
<keyword evidence="4" id="KW-0804">Transcription</keyword>
<dbReference type="PROSITE" id="PS50110">
    <property type="entry name" value="RESPONSE_REGULATORY"/>
    <property type="match status" value="1"/>
</dbReference>
<dbReference type="PROSITE" id="PS50043">
    <property type="entry name" value="HTH_LUXR_2"/>
    <property type="match status" value="1"/>
</dbReference>
<dbReference type="InterPro" id="IPR016032">
    <property type="entry name" value="Sig_transdc_resp-reg_C-effctor"/>
</dbReference>